<dbReference type="GO" id="GO:0016994">
    <property type="term" value="F:precorrin-6A reductase activity"/>
    <property type="evidence" value="ECO:0007669"/>
    <property type="project" value="InterPro"/>
</dbReference>
<dbReference type="RefSeq" id="WP_132281635.1">
    <property type="nucleotide sequence ID" value="NZ_SMGQ01000011.1"/>
</dbReference>
<keyword evidence="5" id="KW-1185">Reference proteome</keyword>
<keyword evidence="3" id="KW-0560">Oxidoreductase</keyword>
<protein>
    <submittedName>
        <fullName evidence="4">Cobalt-precorrin 6A reductase</fullName>
    </submittedName>
</protein>
<comment type="pathway">
    <text evidence="1">Cofactor biosynthesis; adenosylcobalamin biosynthesis.</text>
</comment>
<reference evidence="4 5" key="1">
    <citation type="submission" date="2019-03" db="EMBL/GenBank/DDBJ databases">
        <title>Genomic Encyclopedia of Type Strains, Phase IV (KMG-IV): sequencing the most valuable type-strain genomes for metagenomic binning, comparative biology and taxonomic classification.</title>
        <authorList>
            <person name="Goeker M."/>
        </authorList>
    </citation>
    <scope>NUCLEOTIDE SEQUENCE [LARGE SCALE GENOMIC DNA]</scope>
    <source>
        <strain evidence="4 5">DSM 24176</strain>
    </source>
</reference>
<accession>A0A4R1N7K9</accession>
<evidence type="ECO:0000313" key="5">
    <source>
        <dbReference type="Proteomes" id="UP000294545"/>
    </source>
</evidence>
<proteinExistence type="predicted"/>
<dbReference type="OrthoDB" id="9780707at2"/>
<gene>
    <name evidence="4" type="ORF">EDC19_1086</name>
</gene>
<comment type="caution">
    <text evidence="4">The sequence shown here is derived from an EMBL/GenBank/DDBJ whole genome shotgun (WGS) entry which is preliminary data.</text>
</comment>
<organism evidence="4 5">
    <name type="scientific">Natranaerovirga hydrolytica</name>
    <dbReference type="NCBI Taxonomy" id="680378"/>
    <lineage>
        <taxon>Bacteria</taxon>
        <taxon>Bacillati</taxon>
        <taxon>Bacillota</taxon>
        <taxon>Clostridia</taxon>
        <taxon>Lachnospirales</taxon>
        <taxon>Natranaerovirgaceae</taxon>
        <taxon>Natranaerovirga</taxon>
    </lineage>
</organism>
<dbReference type="Proteomes" id="UP000294545">
    <property type="component" value="Unassembled WGS sequence"/>
</dbReference>
<keyword evidence="2" id="KW-0169">Cobalamin biosynthesis</keyword>
<dbReference type="NCBIfam" id="TIGR00715">
    <property type="entry name" value="precor6x_red"/>
    <property type="match status" value="1"/>
</dbReference>
<dbReference type="PANTHER" id="PTHR36925">
    <property type="entry name" value="COBALT-PRECORRIN-6A REDUCTASE"/>
    <property type="match status" value="1"/>
</dbReference>
<name>A0A4R1N7K9_9FIRM</name>
<sequence>MILLLGGTSDSLLIAEQLSVLTQSFVISTTTEYGKNIANSRFKNQVICGKMTQEDLKAFCIQNKIKIIIDSTHPYAQVISQNAIAVCKDRAMDYYRYERPLEDYEMEKKVIMCTTYEEAGDIVNKGVGNVLLTTGSKNVEKIVKAIEDRDRIYIRLLPTSQEIKKLEQLQLKPKQIIGMQGPFSLEMNLIMLEHIKAKYLITKESGAVGKTKEKIQAALRSNVIPIVIKRPKLHYPTVYYTIDALMAVLKKELVEWD</sequence>
<dbReference type="PROSITE" id="PS51014">
    <property type="entry name" value="COBK_CBIJ"/>
    <property type="match status" value="1"/>
</dbReference>
<dbReference type="GO" id="GO:0009236">
    <property type="term" value="P:cobalamin biosynthetic process"/>
    <property type="evidence" value="ECO:0007669"/>
    <property type="project" value="UniProtKB-UniPathway"/>
</dbReference>
<evidence type="ECO:0000256" key="1">
    <source>
        <dbReference type="ARBA" id="ARBA00004953"/>
    </source>
</evidence>
<dbReference type="PANTHER" id="PTHR36925:SF1">
    <property type="entry name" value="COBALT-PRECORRIN-6A REDUCTASE"/>
    <property type="match status" value="1"/>
</dbReference>
<evidence type="ECO:0000313" key="4">
    <source>
        <dbReference type="EMBL" id="TCK98653.1"/>
    </source>
</evidence>
<dbReference type="Pfam" id="PF02571">
    <property type="entry name" value="CbiJ"/>
    <property type="match status" value="1"/>
</dbReference>
<evidence type="ECO:0000256" key="2">
    <source>
        <dbReference type="ARBA" id="ARBA00022573"/>
    </source>
</evidence>
<dbReference type="InterPro" id="IPR003723">
    <property type="entry name" value="Precorrin-6x_reduct"/>
</dbReference>
<dbReference type="AlphaFoldDB" id="A0A4R1N7K9"/>
<dbReference type="UniPathway" id="UPA00148"/>
<evidence type="ECO:0000256" key="3">
    <source>
        <dbReference type="ARBA" id="ARBA00023002"/>
    </source>
</evidence>
<dbReference type="EMBL" id="SMGQ01000011">
    <property type="protein sequence ID" value="TCK98653.1"/>
    <property type="molecule type" value="Genomic_DNA"/>
</dbReference>